<reference evidence="1" key="1">
    <citation type="submission" date="2023-03" db="EMBL/GenBank/DDBJ databases">
        <title>Massive genome expansion in bonnet fungi (Mycena s.s.) driven by repeated elements and novel gene families across ecological guilds.</title>
        <authorList>
            <consortium name="Lawrence Berkeley National Laboratory"/>
            <person name="Harder C.B."/>
            <person name="Miyauchi S."/>
            <person name="Viragh M."/>
            <person name="Kuo A."/>
            <person name="Thoen E."/>
            <person name="Andreopoulos B."/>
            <person name="Lu D."/>
            <person name="Skrede I."/>
            <person name="Drula E."/>
            <person name="Henrissat B."/>
            <person name="Morin E."/>
            <person name="Kohler A."/>
            <person name="Barry K."/>
            <person name="LaButti K."/>
            <person name="Morin E."/>
            <person name="Salamov A."/>
            <person name="Lipzen A."/>
            <person name="Mereny Z."/>
            <person name="Hegedus B."/>
            <person name="Baldrian P."/>
            <person name="Stursova M."/>
            <person name="Weitz H."/>
            <person name="Taylor A."/>
            <person name="Grigoriev I.V."/>
            <person name="Nagy L.G."/>
            <person name="Martin F."/>
            <person name="Kauserud H."/>
        </authorList>
    </citation>
    <scope>NUCLEOTIDE SEQUENCE</scope>
    <source>
        <strain evidence="1">CBHHK200</strain>
    </source>
</reference>
<keyword evidence="2" id="KW-1185">Reference proteome</keyword>
<sequence length="240" mass="26502">MSNSGTLLDKVMCKCRRKCGGPDGPGNPVAYSTWTSHKGKDIAKPSAQFSEFTPEVPVPVGLDGDDKDAVPTPKVTIKIVPQTQGTKMTPTAGSNTARNLCAKAWCTKHPGGLTSQYKMYWDSIKNTDEGKIWAERSAAAIQAKKDVRPYTLDRLNIILIDTSRRQKDPYGVYAVRPPEGFTFKCPAFMQQLILHQSTVKIYALSFVPLRQVAYLQDLLKRERSAMSFTMALFLNASGPP</sequence>
<evidence type="ECO:0000313" key="1">
    <source>
        <dbReference type="EMBL" id="KAJ7036726.1"/>
    </source>
</evidence>
<protein>
    <submittedName>
        <fullName evidence="1">Uncharacterized protein</fullName>
    </submittedName>
</protein>
<organism evidence="1 2">
    <name type="scientific">Mycena alexandri</name>
    <dbReference type="NCBI Taxonomy" id="1745969"/>
    <lineage>
        <taxon>Eukaryota</taxon>
        <taxon>Fungi</taxon>
        <taxon>Dikarya</taxon>
        <taxon>Basidiomycota</taxon>
        <taxon>Agaricomycotina</taxon>
        <taxon>Agaricomycetes</taxon>
        <taxon>Agaricomycetidae</taxon>
        <taxon>Agaricales</taxon>
        <taxon>Marasmiineae</taxon>
        <taxon>Mycenaceae</taxon>
        <taxon>Mycena</taxon>
    </lineage>
</organism>
<gene>
    <name evidence="1" type="ORF">C8F04DRAFT_1181076</name>
</gene>
<accession>A0AAD6X6G8</accession>
<dbReference type="Proteomes" id="UP001218188">
    <property type="component" value="Unassembled WGS sequence"/>
</dbReference>
<dbReference type="EMBL" id="JARJCM010000041">
    <property type="protein sequence ID" value="KAJ7036726.1"/>
    <property type="molecule type" value="Genomic_DNA"/>
</dbReference>
<name>A0AAD6X6G8_9AGAR</name>
<evidence type="ECO:0000313" key="2">
    <source>
        <dbReference type="Proteomes" id="UP001218188"/>
    </source>
</evidence>
<dbReference type="AlphaFoldDB" id="A0AAD6X6G8"/>
<comment type="caution">
    <text evidence="1">The sequence shown here is derived from an EMBL/GenBank/DDBJ whole genome shotgun (WGS) entry which is preliminary data.</text>
</comment>
<proteinExistence type="predicted"/>